<gene>
    <name evidence="19 20" type="primary">cobS</name>
    <name evidence="20" type="ORF">ABG79_02304</name>
</gene>
<keyword evidence="12 19" id="KW-1133">Transmembrane helix</keyword>
<evidence type="ECO:0000256" key="4">
    <source>
        <dbReference type="ARBA" id="ARBA00010561"/>
    </source>
</evidence>
<feature type="transmembrane region" description="Helical" evidence="19">
    <location>
        <begin position="106"/>
        <end position="125"/>
    </location>
</feature>
<dbReference type="Pfam" id="PF02654">
    <property type="entry name" value="CobS"/>
    <property type="match status" value="1"/>
</dbReference>
<evidence type="ECO:0000256" key="13">
    <source>
        <dbReference type="ARBA" id="ARBA00023136"/>
    </source>
</evidence>
<evidence type="ECO:0000256" key="17">
    <source>
        <dbReference type="ARBA" id="ARBA00048623"/>
    </source>
</evidence>
<feature type="transmembrane region" description="Helical" evidence="19">
    <location>
        <begin position="195"/>
        <end position="212"/>
    </location>
</feature>
<dbReference type="PATRIC" id="fig|908809.3.peg.2291"/>
<keyword evidence="13 19" id="KW-0472">Membrane</keyword>
<evidence type="ECO:0000313" key="21">
    <source>
        <dbReference type="Proteomes" id="UP000052015"/>
    </source>
</evidence>
<proteinExistence type="inferred from homology"/>
<dbReference type="PANTHER" id="PTHR34148">
    <property type="entry name" value="ADENOSYLCOBINAMIDE-GDP RIBAZOLETRANSFERASE"/>
    <property type="match status" value="1"/>
</dbReference>
<feature type="transmembrane region" description="Helical" evidence="19">
    <location>
        <begin position="132"/>
        <end position="153"/>
    </location>
</feature>
<dbReference type="PANTHER" id="PTHR34148:SF1">
    <property type="entry name" value="ADENOSYLCOBINAMIDE-GDP RIBAZOLETRANSFERASE"/>
    <property type="match status" value="1"/>
</dbReference>
<reference evidence="20 21" key="1">
    <citation type="submission" date="2015-09" db="EMBL/GenBank/DDBJ databases">
        <title>Draft genome sequence of a Caloramator mitchellensis, a moderate thermophile from the Great Artesian Basin of Australia.</title>
        <authorList>
            <person name="Patel B.K."/>
        </authorList>
    </citation>
    <scope>NUCLEOTIDE SEQUENCE [LARGE SCALE GENOMIC DNA]</scope>
    <source>
        <strain evidence="20 21">VF08</strain>
    </source>
</reference>
<evidence type="ECO:0000256" key="12">
    <source>
        <dbReference type="ARBA" id="ARBA00022989"/>
    </source>
</evidence>
<evidence type="ECO:0000313" key="20">
    <source>
        <dbReference type="EMBL" id="KRQ85930.1"/>
    </source>
</evidence>
<keyword evidence="7 19" id="KW-1003">Cell membrane</keyword>
<dbReference type="GO" id="GO:0051073">
    <property type="term" value="F:adenosylcobinamide-GDP ribazoletransferase activity"/>
    <property type="evidence" value="ECO:0007669"/>
    <property type="project" value="UniProtKB-UniRule"/>
</dbReference>
<accession>A0A0R3JSI6</accession>
<evidence type="ECO:0000256" key="18">
    <source>
        <dbReference type="ARBA" id="ARBA00049504"/>
    </source>
</evidence>
<dbReference type="GO" id="GO:0009236">
    <property type="term" value="P:cobalamin biosynthetic process"/>
    <property type="evidence" value="ECO:0007669"/>
    <property type="project" value="UniProtKB-UniRule"/>
</dbReference>
<evidence type="ECO:0000256" key="3">
    <source>
        <dbReference type="ARBA" id="ARBA00004663"/>
    </source>
</evidence>
<dbReference type="Proteomes" id="UP000052015">
    <property type="component" value="Unassembled WGS sequence"/>
</dbReference>
<comment type="catalytic activity">
    <reaction evidence="18 19">
        <text>alpha-ribazole 5'-phosphate + adenosylcob(III)inamide-GDP = adenosylcob(III)alamin 5'-phosphate + GMP + H(+)</text>
        <dbReference type="Rhea" id="RHEA:23560"/>
        <dbReference type="ChEBI" id="CHEBI:15378"/>
        <dbReference type="ChEBI" id="CHEBI:57918"/>
        <dbReference type="ChEBI" id="CHEBI:58115"/>
        <dbReference type="ChEBI" id="CHEBI:60487"/>
        <dbReference type="ChEBI" id="CHEBI:60493"/>
        <dbReference type="EC" id="2.7.8.26"/>
    </reaction>
</comment>
<evidence type="ECO:0000256" key="6">
    <source>
        <dbReference type="ARBA" id="ARBA00015850"/>
    </source>
</evidence>
<dbReference type="HAMAP" id="MF_00719">
    <property type="entry name" value="CobS"/>
    <property type="match status" value="1"/>
</dbReference>
<evidence type="ECO:0000256" key="15">
    <source>
        <dbReference type="ARBA" id="ARBA00032605"/>
    </source>
</evidence>
<comment type="pathway">
    <text evidence="3 19">Cofactor biosynthesis; adenosylcobalamin biosynthesis; adenosylcobalamin from cob(II)yrinate a,c-diamide: step 7/7.</text>
</comment>
<dbReference type="RefSeq" id="WP_057979586.1">
    <property type="nucleotide sequence ID" value="NZ_LKHP01000020.1"/>
</dbReference>
<protein>
    <recommendedName>
        <fullName evidence="6 19">Adenosylcobinamide-GDP ribazoletransferase</fullName>
        <ecNumber evidence="5 19">2.7.8.26</ecNumber>
    </recommendedName>
    <alternativeName>
        <fullName evidence="16 19">Cobalamin synthase</fullName>
    </alternativeName>
    <alternativeName>
        <fullName evidence="15 19">Cobalamin-5'-phosphate synthase</fullName>
    </alternativeName>
</protein>
<sequence length="246" mass="27482">MIKAFILAIQFLTRLPLNIQVDFDERTIKKSTAFFPFVGVIIASIVYIPFRLLISINEEIAALITLFVWISITGGLHVDGLSDTADGFLSGRKKEKILEIMKDSRIGAFGVIAVVFDLLFKFIIIKNLRQEGALIGLIVSIGLSRLLVTYLFAVGKSARNEGLGILFTGKETIKYSIIGLLTFSLVGIYLVALRYVLLLFIGWLITYVLMKISYKKIDGLTGDVYGACIEINEILLLLLWVVIQWI</sequence>
<evidence type="ECO:0000256" key="5">
    <source>
        <dbReference type="ARBA" id="ARBA00013200"/>
    </source>
</evidence>
<dbReference type="NCBIfam" id="TIGR00317">
    <property type="entry name" value="cobS"/>
    <property type="match status" value="1"/>
</dbReference>
<keyword evidence="11 19" id="KW-0460">Magnesium</keyword>
<dbReference type="EMBL" id="LKHP01000020">
    <property type="protein sequence ID" value="KRQ85930.1"/>
    <property type="molecule type" value="Genomic_DNA"/>
</dbReference>
<comment type="subcellular location">
    <subcellularLocation>
        <location evidence="2 19">Cell membrane</location>
        <topology evidence="2 19">Multi-pass membrane protein</topology>
    </subcellularLocation>
</comment>
<dbReference type="GO" id="GO:0008818">
    <property type="term" value="F:cobalamin 5'-phosphate synthase activity"/>
    <property type="evidence" value="ECO:0007669"/>
    <property type="project" value="UniProtKB-UniRule"/>
</dbReference>
<keyword evidence="8 19" id="KW-0169">Cobalamin biosynthesis</keyword>
<evidence type="ECO:0000256" key="19">
    <source>
        <dbReference type="HAMAP-Rule" id="MF_00719"/>
    </source>
</evidence>
<keyword evidence="21" id="KW-1185">Reference proteome</keyword>
<dbReference type="UniPathway" id="UPA00148">
    <property type="reaction ID" value="UER00238"/>
</dbReference>
<comment type="function">
    <text evidence="14 19">Joins adenosylcobinamide-GDP and alpha-ribazole to generate adenosylcobalamin (Ado-cobalamin). Also synthesizes adenosylcobalamin 5'-phosphate from adenosylcobinamide-GDP and alpha-ribazole 5'-phosphate.</text>
</comment>
<comment type="catalytic activity">
    <reaction evidence="17 19">
        <text>alpha-ribazole + adenosylcob(III)inamide-GDP = adenosylcob(III)alamin + GMP + H(+)</text>
        <dbReference type="Rhea" id="RHEA:16049"/>
        <dbReference type="ChEBI" id="CHEBI:10329"/>
        <dbReference type="ChEBI" id="CHEBI:15378"/>
        <dbReference type="ChEBI" id="CHEBI:18408"/>
        <dbReference type="ChEBI" id="CHEBI:58115"/>
        <dbReference type="ChEBI" id="CHEBI:60487"/>
        <dbReference type="EC" id="2.7.8.26"/>
    </reaction>
</comment>
<dbReference type="STRING" id="908809.ABG79_02304"/>
<comment type="similarity">
    <text evidence="4 19">Belongs to the CobS family.</text>
</comment>
<name>A0A0R3JSI6_CALMK</name>
<dbReference type="AlphaFoldDB" id="A0A0R3JSI6"/>
<feature type="transmembrane region" description="Helical" evidence="19">
    <location>
        <begin position="60"/>
        <end position="78"/>
    </location>
</feature>
<dbReference type="GO" id="GO:0005886">
    <property type="term" value="C:plasma membrane"/>
    <property type="evidence" value="ECO:0007669"/>
    <property type="project" value="UniProtKB-SubCell"/>
</dbReference>
<dbReference type="EC" id="2.7.8.26" evidence="5 19"/>
<dbReference type="InterPro" id="IPR003805">
    <property type="entry name" value="CobS"/>
</dbReference>
<organism evidence="20 21">
    <name type="scientific">Caloramator mitchellensis</name>
    <dbReference type="NCBI Taxonomy" id="908809"/>
    <lineage>
        <taxon>Bacteria</taxon>
        <taxon>Bacillati</taxon>
        <taxon>Bacillota</taxon>
        <taxon>Clostridia</taxon>
        <taxon>Eubacteriales</taxon>
        <taxon>Clostridiaceae</taxon>
        <taxon>Caloramator</taxon>
    </lineage>
</organism>
<evidence type="ECO:0000256" key="10">
    <source>
        <dbReference type="ARBA" id="ARBA00022692"/>
    </source>
</evidence>
<evidence type="ECO:0000256" key="9">
    <source>
        <dbReference type="ARBA" id="ARBA00022679"/>
    </source>
</evidence>
<evidence type="ECO:0000256" key="16">
    <source>
        <dbReference type="ARBA" id="ARBA00032853"/>
    </source>
</evidence>
<comment type="caution">
    <text evidence="20">The sequence shown here is derived from an EMBL/GenBank/DDBJ whole genome shotgun (WGS) entry which is preliminary data.</text>
</comment>
<evidence type="ECO:0000256" key="1">
    <source>
        <dbReference type="ARBA" id="ARBA00001946"/>
    </source>
</evidence>
<evidence type="ECO:0000256" key="14">
    <source>
        <dbReference type="ARBA" id="ARBA00025228"/>
    </source>
</evidence>
<evidence type="ECO:0000256" key="8">
    <source>
        <dbReference type="ARBA" id="ARBA00022573"/>
    </source>
</evidence>
<keyword evidence="9 19" id="KW-0808">Transferase</keyword>
<evidence type="ECO:0000256" key="11">
    <source>
        <dbReference type="ARBA" id="ARBA00022842"/>
    </source>
</evidence>
<feature type="transmembrane region" description="Helical" evidence="19">
    <location>
        <begin position="32"/>
        <end position="53"/>
    </location>
</feature>
<evidence type="ECO:0000256" key="2">
    <source>
        <dbReference type="ARBA" id="ARBA00004651"/>
    </source>
</evidence>
<dbReference type="OrthoDB" id="9794626at2"/>
<keyword evidence="10 19" id="KW-0812">Transmembrane</keyword>
<comment type="cofactor">
    <cofactor evidence="1 19">
        <name>Mg(2+)</name>
        <dbReference type="ChEBI" id="CHEBI:18420"/>
    </cofactor>
</comment>
<evidence type="ECO:0000256" key="7">
    <source>
        <dbReference type="ARBA" id="ARBA00022475"/>
    </source>
</evidence>